<evidence type="ECO:0000259" key="1">
    <source>
        <dbReference type="Pfam" id="PF03551"/>
    </source>
</evidence>
<keyword evidence="3" id="KW-1185">Reference proteome</keyword>
<dbReference type="InterPro" id="IPR005149">
    <property type="entry name" value="Tscrpt_reg_PadR_N"/>
</dbReference>
<dbReference type="EMBL" id="JAGYPN010000004">
    <property type="protein sequence ID" value="MBS4224595.1"/>
    <property type="molecule type" value="Genomic_DNA"/>
</dbReference>
<dbReference type="InterPro" id="IPR036390">
    <property type="entry name" value="WH_DNA-bd_sf"/>
</dbReference>
<dbReference type="SUPFAM" id="SSF46785">
    <property type="entry name" value="Winged helix' DNA-binding domain"/>
    <property type="match status" value="1"/>
</dbReference>
<comment type="caution">
    <text evidence="2">The sequence shown here is derived from an EMBL/GenBank/DDBJ whole genome shotgun (WGS) entry which is preliminary data.</text>
</comment>
<dbReference type="Proteomes" id="UP000676456">
    <property type="component" value="Unassembled WGS sequence"/>
</dbReference>
<feature type="domain" description="Transcription regulator PadR N-terminal" evidence="1">
    <location>
        <begin position="45"/>
        <end position="113"/>
    </location>
</feature>
<protein>
    <submittedName>
        <fullName evidence="2">PadR family transcriptional regulator</fullName>
    </submittedName>
</protein>
<sequence length="137" mass="16390">MEERLRKLKKNKISNELQFTNRHRENIYKAIQREEDKNEDVFLAILQLLSNKKTGFELLQTLIGRGIKKFVENEGSLYLLLHELEQKEYILSEWSDDKQKHYSLNQKGRRFLKKAEAKHGLETKTLNELLRGDLLYE</sequence>
<dbReference type="Gene3D" id="1.10.10.10">
    <property type="entry name" value="Winged helix-like DNA-binding domain superfamily/Winged helix DNA-binding domain"/>
    <property type="match status" value="1"/>
</dbReference>
<gene>
    <name evidence="2" type="ORF">KHA91_17940</name>
</gene>
<dbReference type="InterPro" id="IPR036388">
    <property type="entry name" value="WH-like_DNA-bd_sf"/>
</dbReference>
<evidence type="ECO:0000313" key="3">
    <source>
        <dbReference type="Proteomes" id="UP000676456"/>
    </source>
</evidence>
<organism evidence="2 3">
    <name type="scientific">Lederbergia citrea</name>
    <dbReference type="NCBI Taxonomy" id="2833581"/>
    <lineage>
        <taxon>Bacteria</taxon>
        <taxon>Bacillati</taxon>
        <taxon>Bacillota</taxon>
        <taxon>Bacilli</taxon>
        <taxon>Bacillales</taxon>
        <taxon>Bacillaceae</taxon>
        <taxon>Lederbergia</taxon>
    </lineage>
</organism>
<dbReference type="RefSeq" id="WP_213099646.1">
    <property type="nucleotide sequence ID" value="NZ_JAGYPH010000004.1"/>
</dbReference>
<name>A0A942Z6K8_9BACI</name>
<dbReference type="AlphaFoldDB" id="A0A942Z6K8"/>
<proteinExistence type="predicted"/>
<evidence type="ECO:0000313" key="2">
    <source>
        <dbReference type="EMBL" id="MBS4224595.1"/>
    </source>
</evidence>
<dbReference type="NCBIfam" id="NF006931">
    <property type="entry name" value="PRK09416.1"/>
    <property type="match status" value="1"/>
</dbReference>
<reference evidence="2 3" key="1">
    <citation type="submission" date="2021-05" db="EMBL/GenBank/DDBJ databases">
        <title>Novel Bacillus species.</title>
        <authorList>
            <person name="Liu G."/>
        </authorList>
    </citation>
    <scope>NUCLEOTIDE SEQUENCE [LARGE SCALE GENOMIC DNA]</scope>
    <source>
        <strain evidence="2 3">FJAT-49682</strain>
    </source>
</reference>
<dbReference type="Pfam" id="PF03551">
    <property type="entry name" value="PadR"/>
    <property type="match status" value="1"/>
</dbReference>
<accession>A0A942Z6K8</accession>